<organism evidence="1 2">
    <name type="scientific">Candidatus Dojkabacteria bacterium</name>
    <dbReference type="NCBI Taxonomy" id="2099670"/>
    <lineage>
        <taxon>Bacteria</taxon>
        <taxon>Candidatus Dojkabacteria</taxon>
    </lineage>
</organism>
<gene>
    <name evidence="1" type="ORF">KC717_05620</name>
</gene>
<reference evidence="1" key="2">
    <citation type="journal article" date="2021" name="Microbiome">
        <title>Successional dynamics and alternative stable states in a saline activated sludge microbial community over 9 years.</title>
        <authorList>
            <person name="Wang Y."/>
            <person name="Ye J."/>
            <person name="Ju F."/>
            <person name="Liu L."/>
            <person name="Boyd J.A."/>
            <person name="Deng Y."/>
            <person name="Parks D.H."/>
            <person name="Jiang X."/>
            <person name="Yin X."/>
            <person name="Woodcroft B.J."/>
            <person name="Tyson G.W."/>
            <person name="Hugenholtz P."/>
            <person name="Polz M.F."/>
            <person name="Zhang T."/>
        </authorList>
    </citation>
    <scope>NUCLEOTIDE SEQUENCE</scope>
    <source>
        <strain evidence="1">HKST-UBA11</strain>
    </source>
</reference>
<evidence type="ECO:0000313" key="2">
    <source>
        <dbReference type="Proteomes" id="UP000754563"/>
    </source>
</evidence>
<dbReference type="Proteomes" id="UP000754563">
    <property type="component" value="Unassembled WGS sequence"/>
</dbReference>
<comment type="caution">
    <text evidence="1">The sequence shown here is derived from an EMBL/GenBank/DDBJ whole genome shotgun (WGS) entry which is preliminary data.</text>
</comment>
<evidence type="ECO:0000313" key="1">
    <source>
        <dbReference type="EMBL" id="MCA9386099.1"/>
    </source>
</evidence>
<accession>A0A955L9N6</accession>
<protein>
    <submittedName>
        <fullName evidence="1">Uncharacterized protein</fullName>
    </submittedName>
</protein>
<proteinExistence type="predicted"/>
<dbReference type="EMBL" id="JAGQLH010000078">
    <property type="protein sequence ID" value="MCA9386099.1"/>
    <property type="molecule type" value="Genomic_DNA"/>
</dbReference>
<reference evidence="1" key="1">
    <citation type="submission" date="2020-04" db="EMBL/GenBank/DDBJ databases">
        <authorList>
            <person name="Zhang T."/>
        </authorList>
    </citation>
    <scope>NUCLEOTIDE SEQUENCE</scope>
    <source>
        <strain evidence="1">HKST-UBA11</strain>
    </source>
</reference>
<sequence length="356" mass="40790">MSVIIPGEDINITPIREITPPRGDNSAGTYLAPHVGKPNLHISEQLRRLLARLRGEEDPYANMHQVSINERCQMRSLKDLDGLLSELKVCSQESHDPYSSDIAKELFVAVDSIRNLDEKVLEREWKGYTAPHEYAHMLHEQKYMASSIVSDLEDLVSLDGLSPDEKHSAYMLIDRISCLDELGALVDQYSVGDPDQNVFIYESIARADFCRIMLGESENSLSYMENLCDDLKNNTRNSITNHTLEHYEDVLDTCMFLSRNPDLIVEIQRGIIGPEEVREQVFEGVQKFNQDPKGFLQNFKIDKKFRMRLHQNFHESTFQGLRMVNMIAKKLGIPDSKLATKKNTYLNSVEVPDKER</sequence>
<name>A0A955L9N6_9BACT</name>
<dbReference type="AlphaFoldDB" id="A0A955L9N6"/>